<dbReference type="PANTHER" id="PTHR43014">
    <property type="entry name" value="MERCURIC REDUCTASE"/>
    <property type="match status" value="1"/>
</dbReference>
<dbReference type="SUPFAM" id="SSF51905">
    <property type="entry name" value="FAD/NAD(P)-binding domain"/>
    <property type="match status" value="1"/>
</dbReference>
<evidence type="ECO:0000256" key="7">
    <source>
        <dbReference type="ARBA" id="ARBA00023157"/>
    </source>
</evidence>
<evidence type="ECO:0000256" key="5">
    <source>
        <dbReference type="ARBA" id="ARBA00022857"/>
    </source>
</evidence>
<dbReference type="PANTHER" id="PTHR43014:SF4">
    <property type="entry name" value="PYRIDINE NUCLEOTIDE-DISULFIDE OXIDOREDUCTASE RCLA-RELATED"/>
    <property type="match status" value="1"/>
</dbReference>
<dbReference type="PRINTS" id="PR00411">
    <property type="entry name" value="PNDRDTASEI"/>
</dbReference>
<dbReference type="GO" id="GO:0003955">
    <property type="term" value="F:NAD(P)H dehydrogenase (quinone) activity"/>
    <property type="evidence" value="ECO:0007669"/>
    <property type="project" value="TreeGrafter"/>
</dbReference>
<keyword evidence="6" id="KW-0560">Oxidoreductase</keyword>
<proteinExistence type="inferred from homology"/>
<evidence type="ECO:0000256" key="4">
    <source>
        <dbReference type="ARBA" id="ARBA00022827"/>
    </source>
</evidence>
<reference evidence="10" key="1">
    <citation type="submission" date="2013-08" db="EMBL/GenBank/DDBJ databases">
        <authorList>
            <person name="Mendez C."/>
            <person name="Richter M."/>
            <person name="Ferrer M."/>
            <person name="Sanchez J."/>
        </authorList>
    </citation>
    <scope>NUCLEOTIDE SEQUENCE</scope>
</reference>
<dbReference type="InterPro" id="IPR023753">
    <property type="entry name" value="FAD/NAD-binding_dom"/>
</dbReference>
<comment type="cofactor">
    <cofactor evidence="1">
        <name>FAD</name>
        <dbReference type="ChEBI" id="CHEBI:57692"/>
    </cofactor>
</comment>
<evidence type="ECO:0000256" key="8">
    <source>
        <dbReference type="ARBA" id="ARBA00023284"/>
    </source>
</evidence>
<feature type="domain" description="FAD/NAD(P)-binding" evidence="9">
    <location>
        <begin position="8"/>
        <end position="247"/>
    </location>
</feature>
<comment type="caution">
    <text evidence="10">The sequence shown here is derived from an EMBL/GenBank/DDBJ whole genome shotgun (WGS) entry which is preliminary data.</text>
</comment>
<keyword evidence="8" id="KW-0676">Redox-active center</keyword>
<dbReference type="AlphaFoldDB" id="T1C6A4"/>
<evidence type="ECO:0000256" key="1">
    <source>
        <dbReference type="ARBA" id="ARBA00001974"/>
    </source>
</evidence>
<dbReference type="EMBL" id="AUZZ01002334">
    <property type="protein sequence ID" value="EQD60824.1"/>
    <property type="molecule type" value="Genomic_DNA"/>
</dbReference>
<dbReference type="InterPro" id="IPR012999">
    <property type="entry name" value="Pyr_OxRdtase_I_AS"/>
</dbReference>
<reference evidence="10" key="2">
    <citation type="journal article" date="2014" name="ISME J.">
        <title>Microbial stratification in low pH oxic and suboxic macroscopic growths along an acid mine drainage.</title>
        <authorList>
            <person name="Mendez-Garcia C."/>
            <person name="Mesa V."/>
            <person name="Sprenger R.R."/>
            <person name="Richter M."/>
            <person name="Diez M.S."/>
            <person name="Solano J."/>
            <person name="Bargiela R."/>
            <person name="Golyshina O.V."/>
            <person name="Manteca A."/>
            <person name="Ramos J.L."/>
            <person name="Gallego J.R."/>
            <person name="Llorente I."/>
            <person name="Martins Dos Santos V.A."/>
            <person name="Jensen O.N."/>
            <person name="Pelaez A.I."/>
            <person name="Sanchez J."/>
            <person name="Ferrer M."/>
        </authorList>
    </citation>
    <scope>NUCLEOTIDE SEQUENCE</scope>
</reference>
<accession>T1C6A4</accession>
<keyword evidence="3" id="KW-0285">Flavoprotein</keyword>
<comment type="similarity">
    <text evidence="2">Belongs to the class-I pyridine nucleotide-disulfide oxidoreductase family.</text>
</comment>
<dbReference type="GO" id="GO:0016668">
    <property type="term" value="F:oxidoreductase activity, acting on a sulfur group of donors, NAD(P) as acceptor"/>
    <property type="evidence" value="ECO:0007669"/>
    <property type="project" value="InterPro"/>
</dbReference>
<keyword evidence="5" id="KW-0521">NADP</keyword>
<name>T1C6A4_9ZZZZ</name>
<feature type="non-terminal residue" evidence="10">
    <location>
        <position position="254"/>
    </location>
</feature>
<evidence type="ECO:0000259" key="9">
    <source>
        <dbReference type="Pfam" id="PF07992"/>
    </source>
</evidence>
<dbReference type="Pfam" id="PF07992">
    <property type="entry name" value="Pyr_redox_2"/>
    <property type="match status" value="1"/>
</dbReference>
<evidence type="ECO:0000313" key="10">
    <source>
        <dbReference type="EMBL" id="EQD60824.1"/>
    </source>
</evidence>
<dbReference type="Gene3D" id="3.50.50.60">
    <property type="entry name" value="FAD/NAD(P)-binding domain"/>
    <property type="match status" value="2"/>
</dbReference>
<evidence type="ECO:0000256" key="2">
    <source>
        <dbReference type="ARBA" id="ARBA00007532"/>
    </source>
</evidence>
<sequence length="254" mass="27880">MKRHNDQFDMVILGGGAAAFAAAIRADELGFSSAMVNTGLPMGGTCVNVGCVPSKFLLEAGNEYFYRQSPQFACNLSGAPRCNFPEAIANKDRMVHRLRRSNYQDVLEDRKIEYVEGSGTLLPGRIVKTNGRKLKGRHLLLATGSSPKIPPIDGLEEAGYLTNRTLMQRKDRPEEMMVLGGGPLGLEFAQMYAHFGSAVTVLESAERLLPFEEPEVSAEITRCLTSEGIKVHTGARVRRIHREKGRVICDLTNG</sequence>
<keyword evidence="4" id="KW-0274">FAD</keyword>
<organism evidence="10">
    <name type="scientific">mine drainage metagenome</name>
    <dbReference type="NCBI Taxonomy" id="410659"/>
    <lineage>
        <taxon>unclassified sequences</taxon>
        <taxon>metagenomes</taxon>
        <taxon>ecological metagenomes</taxon>
    </lineage>
</organism>
<dbReference type="PROSITE" id="PS00076">
    <property type="entry name" value="PYRIDINE_REDOX_1"/>
    <property type="match status" value="1"/>
</dbReference>
<keyword evidence="7" id="KW-1015">Disulfide bond</keyword>
<dbReference type="PRINTS" id="PR00368">
    <property type="entry name" value="FADPNR"/>
</dbReference>
<evidence type="ECO:0000256" key="6">
    <source>
        <dbReference type="ARBA" id="ARBA00023002"/>
    </source>
</evidence>
<dbReference type="InterPro" id="IPR036188">
    <property type="entry name" value="FAD/NAD-bd_sf"/>
</dbReference>
<protein>
    <submittedName>
        <fullName evidence="10">Mercury(II) reductase</fullName>
    </submittedName>
</protein>
<evidence type="ECO:0000256" key="3">
    <source>
        <dbReference type="ARBA" id="ARBA00022630"/>
    </source>
</evidence>
<dbReference type="GO" id="GO:0050660">
    <property type="term" value="F:flavin adenine dinucleotide binding"/>
    <property type="evidence" value="ECO:0007669"/>
    <property type="project" value="TreeGrafter"/>
</dbReference>
<gene>
    <name evidence="10" type="ORF">B2A_03483</name>
</gene>